<evidence type="ECO:0000313" key="2">
    <source>
        <dbReference type="Proteomes" id="UP001359559"/>
    </source>
</evidence>
<dbReference type="Proteomes" id="UP001359559">
    <property type="component" value="Unassembled WGS sequence"/>
</dbReference>
<gene>
    <name evidence="1" type="ORF">RJT34_00684</name>
</gene>
<dbReference type="InterPro" id="IPR011043">
    <property type="entry name" value="Gal_Oxase/kelch_b-propeller"/>
</dbReference>
<comment type="caution">
    <text evidence="1">The sequence shown here is derived from an EMBL/GenBank/DDBJ whole genome shotgun (WGS) entry which is preliminary data.</text>
</comment>
<accession>A0AAN9PZE6</accession>
<dbReference type="InterPro" id="IPR015915">
    <property type="entry name" value="Kelch-typ_b-propeller"/>
</dbReference>
<protein>
    <submittedName>
        <fullName evidence="1">Uncharacterized protein</fullName>
    </submittedName>
</protein>
<dbReference type="Gene3D" id="2.120.10.80">
    <property type="entry name" value="Kelch-type beta propeller"/>
    <property type="match status" value="1"/>
</dbReference>
<dbReference type="SUPFAM" id="SSF50965">
    <property type="entry name" value="Galactose oxidase, central domain"/>
    <property type="match status" value="1"/>
</dbReference>
<organism evidence="1 2">
    <name type="scientific">Clitoria ternatea</name>
    <name type="common">Butterfly pea</name>
    <dbReference type="NCBI Taxonomy" id="43366"/>
    <lineage>
        <taxon>Eukaryota</taxon>
        <taxon>Viridiplantae</taxon>
        <taxon>Streptophyta</taxon>
        <taxon>Embryophyta</taxon>
        <taxon>Tracheophyta</taxon>
        <taxon>Spermatophyta</taxon>
        <taxon>Magnoliopsida</taxon>
        <taxon>eudicotyledons</taxon>
        <taxon>Gunneridae</taxon>
        <taxon>Pentapetalae</taxon>
        <taxon>rosids</taxon>
        <taxon>fabids</taxon>
        <taxon>Fabales</taxon>
        <taxon>Fabaceae</taxon>
        <taxon>Papilionoideae</taxon>
        <taxon>50 kb inversion clade</taxon>
        <taxon>NPAAA clade</taxon>
        <taxon>indigoferoid/millettioid clade</taxon>
        <taxon>Phaseoleae</taxon>
        <taxon>Clitoria</taxon>
    </lineage>
</organism>
<proteinExistence type="predicted"/>
<sequence length="428" mass="49387">MEKESGDEKRARVEKRIRGILFMEMDGELMGIDLNQHQSWDCKGTSPPPTLSFNYRVDHNFPFFMRPFKLDGKLYLAGGYESPKGDIRFSATTNRVYEFDPDAIVSANDNEFVTVPGHRVLRPAPSLIRPKRVIVADLRGTIYVLHHWGGVLYSYEFPDDKYDVLFEYFDPTHASWHQAPTPPFYQKYFQDNDYIFQDNDHIFQDKADDWPLSIEMCPVVCYYVVDDKLLVLCNDNLMYAFSHSSKQWEVIALDVNLFRVHGRDFSSLCSPLWLPEQQIALAIDCPMLFLPGEPCLFQADAIIYSPDGVPEFHQVLEEVFSDMYPHDSKYPTFATTHLLHLGQGSQEDQSRICAVMYTAISTEWTTDPEMAEQEQEHVCLFISIFDLQRLHPSDHVSANSCQLLKVSPVKKLLFKLNDVLPPLNTFII</sequence>
<keyword evidence="2" id="KW-1185">Reference proteome</keyword>
<reference evidence="1 2" key="1">
    <citation type="submission" date="2024-01" db="EMBL/GenBank/DDBJ databases">
        <title>The genomes of 5 underutilized Papilionoideae crops provide insights into root nodulation and disease resistance.</title>
        <authorList>
            <person name="Yuan L."/>
        </authorList>
    </citation>
    <scope>NUCLEOTIDE SEQUENCE [LARGE SCALE GENOMIC DNA]</scope>
    <source>
        <strain evidence="1">LY-2023</strain>
        <tissue evidence="1">Leaf</tissue>
    </source>
</reference>
<evidence type="ECO:0000313" key="1">
    <source>
        <dbReference type="EMBL" id="KAK7316896.1"/>
    </source>
</evidence>
<dbReference type="AlphaFoldDB" id="A0AAN9PZE6"/>
<name>A0AAN9PZE6_CLITE</name>
<dbReference type="EMBL" id="JAYKXN010000001">
    <property type="protein sequence ID" value="KAK7316896.1"/>
    <property type="molecule type" value="Genomic_DNA"/>
</dbReference>